<dbReference type="EMBL" id="JBHFNQ010000224">
    <property type="protein sequence ID" value="MFB2881433.1"/>
    <property type="molecule type" value="Genomic_DNA"/>
</dbReference>
<name>A0ABV4XF44_9CYAN</name>
<organism evidence="1 2">
    <name type="scientific">Floridaenema aerugineum BLCC-F46</name>
    <dbReference type="NCBI Taxonomy" id="3153654"/>
    <lineage>
        <taxon>Bacteria</taxon>
        <taxon>Bacillati</taxon>
        <taxon>Cyanobacteriota</taxon>
        <taxon>Cyanophyceae</taxon>
        <taxon>Oscillatoriophycideae</taxon>
        <taxon>Aerosakkonematales</taxon>
        <taxon>Aerosakkonemataceae</taxon>
        <taxon>Floridanema</taxon>
        <taxon>Floridanema aerugineum</taxon>
    </lineage>
</organism>
<sequence>MPIPSELNSLIERLNQELDIIEREATEGLNLARVSMERFPNNFMLVQLFAFLNTSMFFVEASRRRIEISVEYLSASDVITAERIQEIGEDLAIELGQVLETKISVSRIKARLENLQ</sequence>
<protein>
    <recommendedName>
        <fullName evidence="3">Restriction endonuclease subunit S</fullName>
    </recommendedName>
</protein>
<reference evidence="1 2" key="1">
    <citation type="submission" date="2024-09" db="EMBL/GenBank/DDBJ databases">
        <title>Floridaenema gen nov. (Aerosakkonemataceae, Aerosakkonematales ord. nov., Cyanobacteria) from benthic tropical and subtropical fresh waters, with the description of four new species.</title>
        <authorList>
            <person name="Moretto J.A."/>
            <person name="Berthold D.E."/>
            <person name="Lefler F.W."/>
            <person name="Huang I.-S."/>
            <person name="Laughinghouse H. IV."/>
        </authorList>
    </citation>
    <scope>NUCLEOTIDE SEQUENCE [LARGE SCALE GENOMIC DNA]</scope>
    <source>
        <strain evidence="1 2">BLCC-F46</strain>
    </source>
</reference>
<evidence type="ECO:0008006" key="3">
    <source>
        <dbReference type="Google" id="ProtNLM"/>
    </source>
</evidence>
<gene>
    <name evidence="1" type="ORF">ACE1CC_31660</name>
</gene>
<keyword evidence="2" id="KW-1185">Reference proteome</keyword>
<dbReference type="Proteomes" id="UP001576774">
    <property type="component" value="Unassembled WGS sequence"/>
</dbReference>
<evidence type="ECO:0000313" key="2">
    <source>
        <dbReference type="Proteomes" id="UP001576774"/>
    </source>
</evidence>
<evidence type="ECO:0000313" key="1">
    <source>
        <dbReference type="EMBL" id="MFB2881433.1"/>
    </source>
</evidence>
<comment type="caution">
    <text evidence="1">The sequence shown here is derived from an EMBL/GenBank/DDBJ whole genome shotgun (WGS) entry which is preliminary data.</text>
</comment>
<proteinExistence type="predicted"/>
<accession>A0ABV4XF44</accession>
<dbReference type="RefSeq" id="WP_413274415.1">
    <property type="nucleotide sequence ID" value="NZ_JBHFNQ010000224.1"/>
</dbReference>